<comment type="subunit">
    <text evidence="5">Homohexamer (dimer of homotrimers).</text>
</comment>
<reference evidence="12 13" key="1">
    <citation type="journal article" date="2014" name="PLoS ONE">
        <title>Global Analysis of Gene Expression Profiles in Physic Nut (Jatropha curcas L.) Seedlings Exposed to Salt Stress.</title>
        <authorList>
            <person name="Zhang L."/>
            <person name="Zhang C."/>
            <person name="Wu P."/>
            <person name="Chen Y."/>
            <person name="Li M."/>
            <person name="Jiang H."/>
            <person name="Wu G."/>
        </authorList>
    </citation>
    <scope>NUCLEOTIDE SEQUENCE [LARGE SCALE GENOMIC DNA]</scope>
    <source>
        <strain evidence="13">cv. GZQX0401</strain>
        <tissue evidence="12">Young leaves</tissue>
    </source>
</reference>
<dbReference type="FunFam" id="3.40.220.10:FF:000011">
    <property type="entry name" value="Leucine aminopeptidase 2, chloroplastic"/>
    <property type="match status" value="1"/>
</dbReference>
<dbReference type="Pfam" id="PF00883">
    <property type="entry name" value="Peptidase_M17"/>
    <property type="match status" value="1"/>
</dbReference>
<accession>A0A067L3M2</accession>
<dbReference type="SUPFAM" id="SSF52949">
    <property type="entry name" value="Macro domain-like"/>
    <property type="match status" value="1"/>
</dbReference>
<dbReference type="AlphaFoldDB" id="A0A067L3M2"/>
<dbReference type="PANTHER" id="PTHR11963">
    <property type="entry name" value="LEUCINE AMINOPEPTIDASE-RELATED"/>
    <property type="match status" value="1"/>
</dbReference>
<comment type="similarity">
    <text evidence="4">Belongs to the peptidase M17 family.</text>
</comment>
<evidence type="ECO:0000256" key="10">
    <source>
        <dbReference type="ARBA" id="ARBA00023211"/>
    </source>
</evidence>
<dbReference type="CDD" id="cd00433">
    <property type="entry name" value="Peptidase_M17"/>
    <property type="match status" value="1"/>
</dbReference>
<dbReference type="Proteomes" id="UP000027138">
    <property type="component" value="Unassembled WGS sequence"/>
</dbReference>
<evidence type="ECO:0000313" key="13">
    <source>
        <dbReference type="Proteomes" id="UP000027138"/>
    </source>
</evidence>
<keyword evidence="6" id="KW-0031">Aminopeptidase</keyword>
<evidence type="ECO:0000256" key="1">
    <source>
        <dbReference type="ARBA" id="ARBA00000135"/>
    </source>
</evidence>
<name>A0A067L3M2_JATCU</name>
<keyword evidence="7" id="KW-0645">Protease</keyword>
<organism evidence="12 13">
    <name type="scientific">Jatropha curcas</name>
    <name type="common">Barbados nut</name>
    <dbReference type="NCBI Taxonomy" id="180498"/>
    <lineage>
        <taxon>Eukaryota</taxon>
        <taxon>Viridiplantae</taxon>
        <taxon>Streptophyta</taxon>
        <taxon>Embryophyta</taxon>
        <taxon>Tracheophyta</taxon>
        <taxon>Spermatophyta</taxon>
        <taxon>Magnoliopsida</taxon>
        <taxon>eudicotyledons</taxon>
        <taxon>Gunneridae</taxon>
        <taxon>Pentapetalae</taxon>
        <taxon>rosids</taxon>
        <taxon>fabids</taxon>
        <taxon>Malpighiales</taxon>
        <taxon>Euphorbiaceae</taxon>
        <taxon>Crotonoideae</taxon>
        <taxon>Jatropheae</taxon>
        <taxon>Jatropha</taxon>
    </lineage>
</organism>
<evidence type="ECO:0000256" key="8">
    <source>
        <dbReference type="ARBA" id="ARBA00022723"/>
    </source>
</evidence>
<evidence type="ECO:0000256" key="4">
    <source>
        <dbReference type="ARBA" id="ARBA00009528"/>
    </source>
</evidence>
<protein>
    <recommendedName>
        <fullName evidence="11">Cytosol aminopeptidase domain-containing protein</fullName>
    </recommendedName>
</protein>
<dbReference type="PROSITE" id="PS00631">
    <property type="entry name" value="CYTOSOL_AP"/>
    <property type="match status" value="1"/>
</dbReference>
<evidence type="ECO:0000256" key="2">
    <source>
        <dbReference type="ARBA" id="ARBA00001585"/>
    </source>
</evidence>
<evidence type="ECO:0000256" key="5">
    <source>
        <dbReference type="ARBA" id="ARBA00011867"/>
    </source>
</evidence>
<gene>
    <name evidence="12" type="ORF">JCGZ_04032</name>
</gene>
<keyword evidence="9" id="KW-0378">Hydrolase</keyword>
<dbReference type="PANTHER" id="PTHR11963:SF23">
    <property type="entry name" value="CYTOSOL AMINOPEPTIDASE"/>
    <property type="match status" value="1"/>
</dbReference>
<keyword evidence="8" id="KW-0479">Metal-binding</keyword>
<dbReference type="Gene3D" id="3.40.220.10">
    <property type="entry name" value="Leucine Aminopeptidase, subunit E, domain 1"/>
    <property type="match status" value="1"/>
</dbReference>
<comment type="catalytic activity">
    <reaction evidence="1">
        <text>Release of an N-terminal amino acid, Xaa-|-Yaa-, in which Xaa is preferably Leu, but may be other amino acids including Pro although not Arg or Lys, and Yaa may be Pro. Amino acid amides and methyl esters are also readily hydrolyzed, but rates on arylamides are exceedingly low.</text>
        <dbReference type="EC" id="3.4.11.1"/>
    </reaction>
</comment>
<dbReference type="FunFam" id="3.40.630.10:FF:000033">
    <property type="entry name" value="M17 leucyl aminopeptidase"/>
    <property type="match status" value="1"/>
</dbReference>
<dbReference type="EMBL" id="KK914358">
    <property type="protein sequence ID" value="KDP38679.1"/>
    <property type="molecule type" value="Genomic_DNA"/>
</dbReference>
<evidence type="ECO:0000256" key="3">
    <source>
        <dbReference type="ARBA" id="ARBA00001936"/>
    </source>
</evidence>
<evidence type="ECO:0000256" key="7">
    <source>
        <dbReference type="ARBA" id="ARBA00022670"/>
    </source>
</evidence>
<dbReference type="InterPro" id="IPR011356">
    <property type="entry name" value="Leucine_aapep/pepB"/>
</dbReference>
<proteinExistence type="inferred from homology"/>
<comment type="cofactor">
    <cofactor evidence="3">
        <name>Mn(2+)</name>
        <dbReference type="ChEBI" id="CHEBI:29035"/>
    </cofactor>
</comment>
<comment type="catalytic activity">
    <reaction evidence="2">
        <text>Release of N-terminal proline from a peptide.</text>
        <dbReference type="EC" id="3.4.11.5"/>
    </reaction>
</comment>
<dbReference type="GO" id="GO:0070006">
    <property type="term" value="F:metalloaminopeptidase activity"/>
    <property type="evidence" value="ECO:0007669"/>
    <property type="project" value="InterPro"/>
</dbReference>
<keyword evidence="10" id="KW-0464">Manganese</keyword>
<dbReference type="GO" id="GO:0006508">
    <property type="term" value="P:proteolysis"/>
    <property type="evidence" value="ECO:0007669"/>
    <property type="project" value="UniProtKB-KW"/>
</dbReference>
<dbReference type="InterPro" id="IPR008283">
    <property type="entry name" value="Peptidase_M17_N"/>
</dbReference>
<dbReference type="Gene3D" id="3.40.630.10">
    <property type="entry name" value="Zn peptidases"/>
    <property type="match status" value="1"/>
</dbReference>
<dbReference type="InterPro" id="IPR000819">
    <property type="entry name" value="Peptidase_M17_C"/>
</dbReference>
<dbReference type="InterPro" id="IPR023042">
    <property type="entry name" value="Peptidase_M17_leu_NH2_pept"/>
</dbReference>
<dbReference type="GO" id="GO:0005737">
    <property type="term" value="C:cytoplasm"/>
    <property type="evidence" value="ECO:0007669"/>
    <property type="project" value="InterPro"/>
</dbReference>
<evidence type="ECO:0000256" key="6">
    <source>
        <dbReference type="ARBA" id="ARBA00022438"/>
    </source>
</evidence>
<dbReference type="STRING" id="180498.A0A067L3M2"/>
<feature type="domain" description="Cytosol aminopeptidase" evidence="11">
    <location>
        <begin position="439"/>
        <end position="446"/>
    </location>
</feature>
<dbReference type="GO" id="GO:0030145">
    <property type="term" value="F:manganese ion binding"/>
    <property type="evidence" value="ECO:0007669"/>
    <property type="project" value="InterPro"/>
</dbReference>
<dbReference type="SUPFAM" id="SSF53187">
    <property type="entry name" value="Zn-dependent exopeptidases"/>
    <property type="match status" value="1"/>
</dbReference>
<dbReference type="Pfam" id="PF02789">
    <property type="entry name" value="Peptidase_M17_N"/>
    <property type="match status" value="1"/>
</dbReference>
<dbReference type="InterPro" id="IPR043472">
    <property type="entry name" value="Macro_dom-like"/>
</dbReference>
<evidence type="ECO:0000259" key="11">
    <source>
        <dbReference type="PROSITE" id="PS00631"/>
    </source>
</evidence>
<dbReference type="PRINTS" id="PR00481">
    <property type="entry name" value="LAMNOPPTDASE"/>
</dbReference>
<dbReference type="HAMAP" id="MF_00181">
    <property type="entry name" value="Cytosol_peptidase_M17"/>
    <property type="match status" value="1"/>
</dbReference>
<sequence>MAAIRVSFATSISALLVPRPSSSSPSLFFSTFRSTQRVLRFSFAVAPFCYRVDTGERGAKLMAHSLARANLGLTQPANIDVPKISFAAKEIDVAEWKGDIVAVGVTEKDMAKDESAKFENSLLKKLDTHLGGLLSEASSEEDFTGKAGQSIVLRLPGLGSKRVGLIGLGPCASTTFAFRNLGEAVAATAKTVQASNVGIVLASTDSISNQSKLNTASAIASGTVLGIYEDNRYKTDSKKQVLKSVDILGLGTGPELEKKLKYAEDVSSAVIFGRELVNSPANVLTPAALAEEASKIASASSDVISATILTAEQCKELKMGAYLGVAAASANIPHFIHLCYKPPSGPVKAKLALVGKGLTFDSGGYNIKTGPGCSIDLMKFDMGGSAAVLGAAKAIGQIKPPGVEVHFIVAACENMISGTGMRPGDIVTASNGKTIEVNNTDAEGRLTLADALIYACNQGVRKIVDLATLTGACVVALGPSIAGVFTPSDDLAKEVFSAAEASGEKLWRLPLEESYWESMKSGVADMVNTGGRQGGAITAALFLKQFINENVQWMHIDMAGPVWSEKKRCATGFGISTLVEWVLQNSS</sequence>
<keyword evidence="13" id="KW-1185">Reference proteome</keyword>
<dbReference type="NCBIfam" id="NF002076">
    <property type="entry name" value="PRK00913.2-3"/>
    <property type="match status" value="1"/>
</dbReference>
<dbReference type="KEGG" id="jcu:105633514"/>
<evidence type="ECO:0000256" key="9">
    <source>
        <dbReference type="ARBA" id="ARBA00022801"/>
    </source>
</evidence>
<evidence type="ECO:0000313" key="12">
    <source>
        <dbReference type="EMBL" id="KDP38679.1"/>
    </source>
</evidence>
<dbReference type="OrthoDB" id="412814at2759"/>